<proteinExistence type="predicted"/>
<name>E5B576_ERWAM</name>
<evidence type="ECO:0000313" key="2">
    <source>
        <dbReference type="EMBL" id="CBX80629.1"/>
    </source>
</evidence>
<sequence length="36" mass="3986">MYSIALQVSHFLCLAAVMIIVYELILNSRSAPSTDD</sequence>
<accession>E5B576</accession>
<gene>
    <name evidence="2" type="ORF">EAIL5_1809</name>
</gene>
<feature type="transmembrane region" description="Helical" evidence="1">
    <location>
        <begin position="6"/>
        <end position="26"/>
    </location>
</feature>
<keyword evidence="1" id="KW-1133">Transmembrane helix</keyword>
<keyword evidence="1" id="KW-0472">Membrane</keyword>
<protein>
    <submittedName>
        <fullName evidence="2">Uncharacterized protein</fullName>
    </submittedName>
</protein>
<keyword evidence="1" id="KW-0812">Transmembrane</keyword>
<organism evidence="2">
    <name type="scientific">Erwinia amylovora ATCC BAA-2158</name>
    <dbReference type="NCBI Taxonomy" id="889211"/>
    <lineage>
        <taxon>Bacteria</taxon>
        <taxon>Pseudomonadati</taxon>
        <taxon>Pseudomonadota</taxon>
        <taxon>Gammaproteobacteria</taxon>
        <taxon>Enterobacterales</taxon>
        <taxon>Erwiniaceae</taxon>
        <taxon>Erwinia</taxon>
    </lineage>
</organism>
<evidence type="ECO:0000256" key="1">
    <source>
        <dbReference type="SAM" id="Phobius"/>
    </source>
</evidence>
<dbReference type="AlphaFoldDB" id="E5B576"/>
<dbReference type="EMBL" id="FR719190">
    <property type="protein sequence ID" value="CBX80629.1"/>
    <property type="molecule type" value="Genomic_DNA"/>
</dbReference>
<reference evidence="2" key="1">
    <citation type="journal article" date="2011" name="J. Bacteriol.">
        <title>Genome Sequence of an Erwinia amylovora Strain with Pathogenicity Restricted to Rubus Plants.</title>
        <authorList>
            <person name="Powney R."/>
            <person name="Smits T.H."/>
            <person name="Sawbridge T."/>
            <person name="Frey B."/>
            <person name="Blom J."/>
            <person name="Frey J.E."/>
            <person name="Plummer K.M."/>
            <person name="Beer S.V."/>
            <person name="Luck J."/>
            <person name="Duffy B."/>
            <person name="Rodoni B."/>
        </authorList>
    </citation>
    <scope>NUCLEOTIDE SEQUENCE</scope>
    <source>
        <strain evidence="2">ATCC BAA-2158</strain>
    </source>
</reference>